<dbReference type="Pfam" id="PF13439">
    <property type="entry name" value="Glyco_transf_4"/>
    <property type="match status" value="1"/>
</dbReference>
<dbReference type="Pfam" id="PF00534">
    <property type="entry name" value="Glycos_transf_1"/>
    <property type="match status" value="1"/>
</dbReference>
<dbReference type="EC" id="2.4.1.18" evidence="8"/>
<gene>
    <name evidence="8" type="ORF">J2X07_001718</name>
</gene>
<dbReference type="SUPFAM" id="SSF88688">
    <property type="entry name" value="Families 57/38 glycoside transferase middle domain"/>
    <property type="match status" value="1"/>
</dbReference>
<evidence type="ECO:0000259" key="4">
    <source>
        <dbReference type="Pfam" id="PF00534"/>
    </source>
</evidence>
<name>A0ABU1TZY3_9BACL</name>
<comment type="similarity">
    <text evidence="1 3">Belongs to the glycosyl hydrolase 57 family.</text>
</comment>
<evidence type="ECO:0000259" key="5">
    <source>
        <dbReference type="Pfam" id="PF03065"/>
    </source>
</evidence>
<evidence type="ECO:0000259" key="6">
    <source>
        <dbReference type="Pfam" id="PF09210"/>
    </source>
</evidence>
<evidence type="ECO:0000256" key="1">
    <source>
        <dbReference type="ARBA" id="ARBA00006821"/>
    </source>
</evidence>
<evidence type="ECO:0000313" key="8">
    <source>
        <dbReference type="EMBL" id="MDR7072741.1"/>
    </source>
</evidence>
<dbReference type="InterPro" id="IPR040042">
    <property type="entry name" value="Branching_enz_MT3115-like"/>
</dbReference>
<dbReference type="Pfam" id="PF09210">
    <property type="entry name" value="BE_C"/>
    <property type="match status" value="1"/>
</dbReference>
<keyword evidence="9" id="KW-1185">Reference proteome</keyword>
<dbReference type="InterPro" id="IPR011330">
    <property type="entry name" value="Glyco_hydro/deAcase_b/a-brl"/>
</dbReference>
<dbReference type="Gene3D" id="3.40.50.2000">
    <property type="entry name" value="Glycogen Phosphorylase B"/>
    <property type="match status" value="2"/>
</dbReference>
<feature type="domain" description="Glycoside hydrolase family 57 N-terminal" evidence="5">
    <location>
        <begin position="8"/>
        <end position="315"/>
    </location>
</feature>
<proteinExistence type="inferred from homology"/>
<feature type="domain" description="Glycosyl transferase family 1" evidence="4">
    <location>
        <begin position="733"/>
        <end position="900"/>
    </location>
</feature>
<dbReference type="Gene3D" id="3.20.110.10">
    <property type="entry name" value="Glycoside hydrolase 38, N terminal domain"/>
    <property type="match status" value="1"/>
</dbReference>
<dbReference type="InterPro" id="IPR004300">
    <property type="entry name" value="Glyco_hydro_57_N"/>
</dbReference>
<dbReference type="InterPro" id="IPR027291">
    <property type="entry name" value="Glyco_hydro_38_N_sf"/>
</dbReference>
<dbReference type="Pfam" id="PF03065">
    <property type="entry name" value="Glyco_hydro_57"/>
    <property type="match status" value="1"/>
</dbReference>
<dbReference type="InterPro" id="IPR028995">
    <property type="entry name" value="Glyco_hydro_57/38_cen_sf"/>
</dbReference>
<keyword evidence="8" id="KW-0808">Transferase</keyword>
<dbReference type="InterPro" id="IPR015293">
    <property type="entry name" value="BE_C"/>
</dbReference>
<dbReference type="SUPFAM" id="SSF88713">
    <property type="entry name" value="Glycoside hydrolase/deacetylase"/>
    <property type="match status" value="1"/>
</dbReference>
<dbReference type="GO" id="GO:0003844">
    <property type="term" value="F:1,4-alpha-glucan branching enzyme activity"/>
    <property type="evidence" value="ECO:0007669"/>
    <property type="project" value="UniProtKB-EC"/>
</dbReference>
<feature type="domain" description="Glycosyltransferase subfamily 4-like N-terminal" evidence="7">
    <location>
        <begin position="553"/>
        <end position="726"/>
    </location>
</feature>
<evidence type="ECO:0000313" key="9">
    <source>
        <dbReference type="Proteomes" id="UP001258181"/>
    </source>
</evidence>
<dbReference type="EMBL" id="JAVDWA010000002">
    <property type="protein sequence ID" value="MDR7072741.1"/>
    <property type="molecule type" value="Genomic_DNA"/>
</dbReference>
<dbReference type="Proteomes" id="UP001258181">
    <property type="component" value="Unassembled WGS sequence"/>
</dbReference>
<sequence length="933" mass="108439">MNNGYFSLVLHAHLPYVRHKEANRLEERWVYEAMTETYIPLLWVLDDQPESISWTISFSPPVLELLSDSVIQKRYLEHLDLTLKLLQKEKKRTKNKQEAEVITFYETRYQRIMDTYQKTNCQILNAFKSFMEEGKVSCITSSATHAFLPYAATEQAVNAQILAGIRTFEKYFGETPTGFWLPECAYSPGIDKLLFDAGIRYTFVDEQTLLLSKPEPSKGIDAPVYSPHGVALFPRNQFVSETIWNSSLGYPGDYDYREFYRDVAYERELEYIQGFIHPEGIRIDTGLKYWRITGKTEEKDWYNRENALHKINQHAWNFNHRLLDYLHKHEQSFPPTLITAPFDAELFGHWWFEGPEFLAKTMEVSLENNVNWITPQEFLHRHYQDLETVRPSFSTWGRNGSGEVWLNETNAWMYRHLHHCEKKLVEIAAYLSNEKNPNKIMERYADQMVREWMLAASSDWAFIVDQNSAAQYAKNRFQEHIERFHSLYESVKNAGYNINEIMAYENEYPFLNIPLWSYFRSPHDQYVQQKFTNTTSKGKKILMLSWEFPPMVVGGLSRHVYDLSRKLAAFGHEVYVITSFVEGYPEYEVNNEVHVYRVLGKQPNFESFFHWTGSLNMAMADQALEVFKKVEFDCIHAHDWLVSVAALALKKELNIPLISTIHATEHGRNNGITSPLQYEINQKEWELMDGSDKLIVCSNYMKHELTDVFSIPERKISILPNGIDPQLLELNHEEQIDHETEHKKELLIFSVGRLVKEKGFQTIVQAAERLKQREVPVKFVIAGKGPFYGELADLIKRNQVEDYVQLAGFVSDEERNKWLNKADAALFPSHYEPFGIVALEGMAAGKLTIVSDTGGLKEIIDHEKTGLKVYPDDAQSIVWAIEFMLNHPEECKQIARSGEETAKTVFSWDSIAERTAHLYEQIHNENKIVGGVL</sequence>
<dbReference type="CDD" id="cd10792">
    <property type="entry name" value="GH57N_AmyC_like"/>
    <property type="match status" value="1"/>
</dbReference>
<reference evidence="8 9" key="1">
    <citation type="submission" date="2023-07" db="EMBL/GenBank/DDBJ databases">
        <title>Sorghum-associated microbial communities from plants grown in Nebraska, USA.</title>
        <authorList>
            <person name="Schachtman D."/>
        </authorList>
    </citation>
    <scope>NUCLEOTIDE SEQUENCE [LARGE SCALE GENOMIC DNA]</scope>
    <source>
        <strain evidence="8 9">BE211</strain>
    </source>
</reference>
<evidence type="ECO:0000259" key="7">
    <source>
        <dbReference type="Pfam" id="PF13439"/>
    </source>
</evidence>
<dbReference type="PANTHER" id="PTHR41695:SF1">
    <property type="entry name" value="1,4-ALPHA-GLUCAN BRANCHING ENZYME TK1436"/>
    <property type="match status" value="1"/>
</dbReference>
<dbReference type="RefSeq" id="WP_310258028.1">
    <property type="nucleotide sequence ID" value="NZ_JAVDWA010000002.1"/>
</dbReference>
<dbReference type="InterPro" id="IPR037090">
    <property type="entry name" value="57_glycoside_trans_central"/>
</dbReference>
<comment type="caution">
    <text evidence="8">The sequence shown here is derived from an EMBL/GenBank/DDBJ whole genome shotgun (WGS) entry which is preliminary data.</text>
</comment>
<dbReference type="PANTHER" id="PTHR41695">
    <property type="entry name" value="1,4-ALPHA-GLUCAN BRANCHING ENZYME RV3031-RELATED"/>
    <property type="match status" value="1"/>
</dbReference>
<keyword evidence="2 3" id="KW-0119">Carbohydrate metabolism</keyword>
<evidence type="ECO:0000256" key="3">
    <source>
        <dbReference type="RuleBase" id="RU361196"/>
    </source>
</evidence>
<organism evidence="8 9">
    <name type="scientific">Fictibacillus barbaricus</name>
    <dbReference type="NCBI Taxonomy" id="182136"/>
    <lineage>
        <taxon>Bacteria</taxon>
        <taxon>Bacillati</taxon>
        <taxon>Bacillota</taxon>
        <taxon>Bacilli</taxon>
        <taxon>Bacillales</taxon>
        <taxon>Fictibacillaceae</taxon>
        <taxon>Fictibacillus</taxon>
    </lineage>
</organism>
<accession>A0ABU1TZY3</accession>
<dbReference type="SUPFAM" id="SSF53756">
    <property type="entry name" value="UDP-Glycosyltransferase/glycogen phosphorylase"/>
    <property type="match status" value="1"/>
</dbReference>
<dbReference type="InterPro" id="IPR028098">
    <property type="entry name" value="Glyco_trans_4-like_N"/>
</dbReference>
<feature type="domain" description="1,4-alpha-glucan branching enzyme C-terminal" evidence="6">
    <location>
        <begin position="416"/>
        <end position="509"/>
    </location>
</feature>
<evidence type="ECO:0000256" key="2">
    <source>
        <dbReference type="ARBA" id="ARBA00023277"/>
    </source>
</evidence>
<dbReference type="InterPro" id="IPR001296">
    <property type="entry name" value="Glyco_trans_1"/>
</dbReference>
<protein>
    <submittedName>
        <fullName evidence="8">1,4-alpha-glucan branching enzyme</fullName>
        <ecNumber evidence="8">2.4.1.18</ecNumber>
    </submittedName>
</protein>
<dbReference type="Gene3D" id="1.20.1430.10">
    <property type="entry name" value="Families 57/38 glycoside transferase, middle domain"/>
    <property type="match status" value="1"/>
</dbReference>
<dbReference type="CDD" id="cd03801">
    <property type="entry name" value="GT4_PimA-like"/>
    <property type="match status" value="1"/>
</dbReference>
<keyword evidence="8" id="KW-0328">Glycosyltransferase</keyword>